<dbReference type="PANTHER" id="PTHR46143:SF1">
    <property type="entry name" value="CALPAIN-7"/>
    <property type="match status" value="1"/>
</dbReference>
<dbReference type="Gene3D" id="2.60.120.380">
    <property type="match status" value="2"/>
</dbReference>
<feature type="compositionally biased region" description="Polar residues" evidence="6">
    <location>
        <begin position="165"/>
        <end position="185"/>
    </location>
</feature>
<reference evidence="8" key="1">
    <citation type="submission" date="2022-07" db="EMBL/GenBank/DDBJ databases">
        <title>Phylogenomic reconstructions and comparative analyses of Kickxellomycotina fungi.</title>
        <authorList>
            <person name="Reynolds N.K."/>
            <person name="Stajich J.E."/>
            <person name="Barry K."/>
            <person name="Grigoriev I.V."/>
            <person name="Crous P."/>
            <person name="Smith M.E."/>
        </authorList>
    </citation>
    <scope>NUCLEOTIDE SEQUENCE</scope>
    <source>
        <strain evidence="8">NBRC 100468</strain>
    </source>
</reference>
<evidence type="ECO:0000313" key="9">
    <source>
        <dbReference type="Proteomes" id="UP001150538"/>
    </source>
</evidence>
<keyword evidence="3 5" id="KW-0378">Hydrolase</keyword>
<dbReference type="SUPFAM" id="SSF49758">
    <property type="entry name" value="Calpain large subunit, middle domain (domain III)"/>
    <property type="match status" value="3"/>
</dbReference>
<dbReference type="InterPro" id="IPR051297">
    <property type="entry name" value="PalB/RIM13"/>
</dbReference>
<dbReference type="GO" id="GO:0004198">
    <property type="term" value="F:calcium-dependent cysteine-type endopeptidase activity"/>
    <property type="evidence" value="ECO:0007669"/>
    <property type="project" value="InterPro"/>
</dbReference>
<feature type="active site" evidence="5">
    <location>
        <position position="527"/>
    </location>
</feature>
<dbReference type="InterPro" id="IPR022682">
    <property type="entry name" value="Calpain_domain_III"/>
</dbReference>
<dbReference type="SMART" id="SM00720">
    <property type="entry name" value="calpain_III"/>
    <property type="match status" value="1"/>
</dbReference>
<organism evidence="8 9">
    <name type="scientific">Mycoemilia scoparia</name>
    <dbReference type="NCBI Taxonomy" id="417184"/>
    <lineage>
        <taxon>Eukaryota</taxon>
        <taxon>Fungi</taxon>
        <taxon>Fungi incertae sedis</taxon>
        <taxon>Zoopagomycota</taxon>
        <taxon>Kickxellomycotina</taxon>
        <taxon>Kickxellomycetes</taxon>
        <taxon>Kickxellales</taxon>
        <taxon>Kickxellaceae</taxon>
        <taxon>Mycoemilia</taxon>
    </lineage>
</organism>
<feature type="region of interest" description="Disordered" evidence="6">
    <location>
        <begin position="165"/>
        <end position="273"/>
    </location>
</feature>
<dbReference type="InterPro" id="IPR036213">
    <property type="entry name" value="Calpain_III_sf"/>
</dbReference>
<dbReference type="EMBL" id="JANBPU010000581">
    <property type="protein sequence ID" value="KAJ1910405.1"/>
    <property type="molecule type" value="Genomic_DNA"/>
</dbReference>
<dbReference type="PROSITE" id="PS50203">
    <property type="entry name" value="CALPAIN_CAT"/>
    <property type="match status" value="1"/>
</dbReference>
<dbReference type="AlphaFoldDB" id="A0A9W7ZJ53"/>
<accession>A0A9W7ZJ53</accession>
<dbReference type="Proteomes" id="UP001150538">
    <property type="component" value="Unassembled WGS sequence"/>
</dbReference>
<feature type="compositionally biased region" description="Low complexity" evidence="6">
    <location>
        <begin position="245"/>
        <end position="269"/>
    </location>
</feature>
<proteinExistence type="inferred from homology"/>
<evidence type="ECO:0000256" key="6">
    <source>
        <dbReference type="SAM" id="MobiDB-lite"/>
    </source>
</evidence>
<dbReference type="OrthoDB" id="167576at2759"/>
<dbReference type="CDD" id="cd00044">
    <property type="entry name" value="CysPc"/>
    <property type="match status" value="1"/>
</dbReference>
<gene>
    <name evidence="8" type="primary">RIM13</name>
    <name evidence="8" type="ORF">H4219_006217</name>
</gene>
<evidence type="ECO:0000256" key="1">
    <source>
        <dbReference type="ARBA" id="ARBA00010193"/>
    </source>
</evidence>
<dbReference type="SUPFAM" id="SSF54001">
    <property type="entry name" value="Cysteine proteinases"/>
    <property type="match status" value="1"/>
</dbReference>
<feature type="compositionally biased region" description="Low complexity" evidence="6">
    <location>
        <begin position="201"/>
        <end position="221"/>
    </location>
</feature>
<feature type="active site" evidence="5">
    <location>
        <position position="547"/>
    </location>
</feature>
<dbReference type="InterPro" id="IPR001300">
    <property type="entry name" value="Peptidase_C2_calpain_cat"/>
</dbReference>
<protein>
    <submittedName>
        <fullName evidence="8">Cysteine protease</fullName>
    </submittedName>
</protein>
<evidence type="ECO:0000256" key="3">
    <source>
        <dbReference type="ARBA" id="ARBA00022801"/>
    </source>
</evidence>
<evidence type="ECO:0000259" key="7">
    <source>
        <dbReference type="PROSITE" id="PS50203"/>
    </source>
</evidence>
<dbReference type="Gene3D" id="1.20.58.80">
    <property type="entry name" value="Phosphotransferase system, lactose/cellobiose-type IIA subunit"/>
    <property type="match status" value="2"/>
</dbReference>
<sequence>MSDSISLLYNRIKCTLDEAVRLDSLENYSKAYDLYAKCVKYMYDVIKEEADSERNKAVETKAIEIQRRIIQIQDIIGPQASIKSTLSEAQELVKEARVSKKKLMYQNAFDSYMDALGIYERIVKRLGVFKSQKHAKEATEMSKAIKTEMSTILTEAEATKLQLKRASNTTSAVTTSISRPTTPLATSRMVKSGIPPSIVVSGSPQAPTSTSSTPGPPQRSQNNSLAKISHHRRNNSESIKSLSVNTFPSSPSPSYSSISTNTNTNSSTNKDSEEYHLTRYELQIIQRTSIINCNTFVPWLTRDIQEPLLNLPNLFNDPDGKLKLSAKQQSQFSRWERLSEKHDCMISQINCESIAQDIVTDCSFVASLCVSAAFERRFKKQIITNHIYPHDEFGVPVFNPSGKYMVKLFVNGYWRKVLVDDYFPVSKSGKLMCTYTVTNEVWPCVVEKAFLKMMGGYDFPGSNSSIDLHALTGWIPEHVFIHDDAFNPEVTWARIRDGCIYGDTLFTIATGPMSAMQAKELGLVPSHAYAVLDVKEINGQRLLQVKNPWNRKQVDGESKLTINNDKWIVMLKETLGPEYADDSNEKKDMGIFWIDYESVCTYFDSIHLNWNPSLFPFIKARHFSWSPDEGPKRDIYNVGHNPQFCLKVTIPDGQPPSPVRLLISKHIQKTEENKDYISILVHNDTDGKRVYERKTPWRQSGYVNNVHSLVQFNAESGKTSMFTIIVSQQEKSKMLYFTLRAYSLGPISLQPIPMYPNEHRENGQWSSVSAGGNSTNPSYMNNPQYRLVIQNFLNPQRSLGSAFSRADSSDSFTRPARDPLRVNGVIVLETPQPHPVQIRVFRSGCLITQVLSINTVTDSGPYRKSFTSCYIEDLYPGEYTVLVSTYQPLQFGSYELYIALDQEFSFKPIPREGAGMRERILHGKWIPSVNAMGSQALPGYANNPKFAFNIKRPTNITVRLQAPSITPLSTINISIFSFSIHDKPVSLAANPDDSSSGCCADSKSSGDLIPGLGKLVASSGTYDFYPQGVAITKLYLDPKVYGSRNFILLPSTWDQNISGNFVIRLYSDQPLEAYSMDDLEVENNPSGSK</sequence>
<comment type="caution">
    <text evidence="8">The sequence shown here is derived from an EMBL/GenBank/DDBJ whole genome shotgun (WGS) entry which is preliminary data.</text>
</comment>
<dbReference type="InterPro" id="IPR022683">
    <property type="entry name" value="Calpain_III"/>
</dbReference>
<dbReference type="SUPFAM" id="SSF116846">
    <property type="entry name" value="MIT domain"/>
    <property type="match status" value="1"/>
</dbReference>
<dbReference type="InterPro" id="IPR036181">
    <property type="entry name" value="MIT_dom_sf"/>
</dbReference>
<comment type="similarity">
    <text evidence="1">Belongs to the peptidase C2 family. PalB/RIM13 subfamily.</text>
</comment>
<dbReference type="PANTHER" id="PTHR46143">
    <property type="entry name" value="CALPAIN-7"/>
    <property type="match status" value="1"/>
</dbReference>
<dbReference type="Pfam" id="PF04212">
    <property type="entry name" value="MIT"/>
    <property type="match status" value="1"/>
</dbReference>
<dbReference type="Gene3D" id="3.90.70.10">
    <property type="entry name" value="Cysteine proteinases"/>
    <property type="match status" value="1"/>
</dbReference>
<evidence type="ECO:0000256" key="5">
    <source>
        <dbReference type="PROSITE-ProRule" id="PRU00239"/>
    </source>
</evidence>
<keyword evidence="2 5" id="KW-0645">Protease</keyword>
<evidence type="ECO:0000313" key="8">
    <source>
        <dbReference type="EMBL" id="KAJ1910405.1"/>
    </source>
</evidence>
<keyword evidence="9" id="KW-1185">Reference proteome</keyword>
<dbReference type="InterPro" id="IPR038765">
    <property type="entry name" value="Papain-like_cys_pep_sf"/>
</dbReference>
<dbReference type="Pfam" id="PF00648">
    <property type="entry name" value="Peptidase_C2"/>
    <property type="match status" value="1"/>
</dbReference>
<dbReference type="InterPro" id="IPR007330">
    <property type="entry name" value="MIT_dom"/>
</dbReference>
<feature type="active site" evidence="5">
    <location>
        <position position="362"/>
    </location>
</feature>
<feature type="domain" description="Calpain catalytic" evidence="7">
    <location>
        <begin position="300"/>
        <end position="612"/>
    </location>
</feature>
<dbReference type="Pfam" id="PF01067">
    <property type="entry name" value="Calpain_III"/>
    <property type="match status" value="1"/>
</dbReference>
<evidence type="ECO:0000256" key="2">
    <source>
        <dbReference type="ARBA" id="ARBA00022670"/>
    </source>
</evidence>
<dbReference type="SMART" id="SM00230">
    <property type="entry name" value="CysPc"/>
    <property type="match status" value="1"/>
</dbReference>
<dbReference type="GO" id="GO:0006508">
    <property type="term" value="P:proteolysis"/>
    <property type="evidence" value="ECO:0007669"/>
    <property type="project" value="UniProtKB-KW"/>
</dbReference>
<evidence type="ECO:0000256" key="4">
    <source>
        <dbReference type="ARBA" id="ARBA00022807"/>
    </source>
</evidence>
<keyword evidence="4 5" id="KW-0788">Thiol protease</keyword>
<name>A0A9W7ZJ53_9FUNG</name>